<dbReference type="EMBL" id="BART01017808">
    <property type="protein sequence ID" value="GAG82239.1"/>
    <property type="molecule type" value="Genomic_DNA"/>
</dbReference>
<sequence length="109" mass="12348">MNTLILGGNGFIGSHLVDKLLAEGHTVRVFDKYKEYFRKPIQEVEYYFGNFGNRDLVSDALADMDIVFHLISTTLPKTSNEDPIFDVQSNVIESLFLIEKCVAYGVKKV</sequence>
<accession>X1AJ53</accession>
<gene>
    <name evidence="2" type="ORF">S01H4_33773</name>
</gene>
<name>X1AJ53_9ZZZZ</name>
<reference evidence="2" key="1">
    <citation type="journal article" date="2014" name="Front. Microbiol.">
        <title>High frequency of phylogenetically diverse reductive dehalogenase-homologous genes in deep subseafloor sedimentary metagenomes.</title>
        <authorList>
            <person name="Kawai M."/>
            <person name="Futagami T."/>
            <person name="Toyoda A."/>
            <person name="Takaki Y."/>
            <person name="Nishi S."/>
            <person name="Hori S."/>
            <person name="Arai W."/>
            <person name="Tsubouchi T."/>
            <person name="Morono Y."/>
            <person name="Uchiyama I."/>
            <person name="Ito T."/>
            <person name="Fujiyama A."/>
            <person name="Inagaki F."/>
            <person name="Takami H."/>
        </authorList>
    </citation>
    <scope>NUCLEOTIDE SEQUENCE</scope>
    <source>
        <strain evidence="2">Expedition CK06-06</strain>
    </source>
</reference>
<dbReference type="InterPro" id="IPR036291">
    <property type="entry name" value="NAD(P)-bd_dom_sf"/>
</dbReference>
<dbReference type="InterPro" id="IPR050177">
    <property type="entry name" value="Lipid_A_modif_metabolic_enz"/>
</dbReference>
<organism evidence="2">
    <name type="scientific">marine sediment metagenome</name>
    <dbReference type="NCBI Taxonomy" id="412755"/>
    <lineage>
        <taxon>unclassified sequences</taxon>
        <taxon>metagenomes</taxon>
        <taxon>ecological metagenomes</taxon>
    </lineage>
</organism>
<protein>
    <recommendedName>
        <fullName evidence="1">NAD-dependent epimerase/dehydratase domain-containing protein</fullName>
    </recommendedName>
</protein>
<dbReference type="InterPro" id="IPR001509">
    <property type="entry name" value="Epimerase_deHydtase"/>
</dbReference>
<feature type="domain" description="NAD-dependent epimerase/dehydratase" evidence="1">
    <location>
        <begin position="4"/>
        <end position="109"/>
    </location>
</feature>
<feature type="non-terminal residue" evidence="2">
    <location>
        <position position="109"/>
    </location>
</feature>
<dbReference type="SUPFAM" id="SSF51735">
    <property type="entry name" value="NAD(P)-binding Rossmann-fold domains"/>
    <property type="match status" value="1"/>
</dbReference>
<dbReference type="Pfam" id="PF01370">
    <property type="entry name" value="Epimerase"/>
    <property type="match status" value="1"/>
</dbReference>
<comment type="caution">
    <text evidence="2">The sequence shown here is derived from an EMBL/GenBank/DDBJ whole genome shotgun (WGS) entry which is preliminary data.</text>
</comment>
<evidence type="ECO:0000259" key="1">
    <source>
        <dbReference type="Pfam" id="PF01370"/>
    </source>
</evidence>
<dbReference type="AlphaFoldDB" id="X1AJ53"/>
<dbReference type="Gene3D" id="3.40.50.720">
    <property type="entry name" value="NAD(P)-binding Rossmann-like Domain"/>
    <property type="match status" value="1"/>
</dbReference>
<dbReference type="PANTHER" id="PTHR43245:SF13">
    <property type="entry name" value="UDP-D-APIOSE_UDP-D-XYLOSE SYNTHASE 2"/>
    <property type="match status" value="1"/>
</dbReference>
<proteinExistence type="predicted"/>
<evidence type="ECO:0000313" key="2">
    <source>
        <dbReference type="EMBL" id="GAG82239.1"/>
    </source>
</evidence>
<dbReference type="PANTHER" id="PTHR43245">
    <property type="entry name" value="BIFUNCTIONAL POLYMYXIN RESISTANCE PROTEIN ARNA"/>
    <property type="match status" value="1"/>
</dbReference>